<dbReference type="Gene3D" id="3.40.50.80">
    <property type="entry name" value="Nucleotide-binding domain of ferredoxin-NADP reductase (FNR) module"/>
    <property type="match status" value="1"/>
</dbReference>
<dbReference type="PROSITE" id="PS51384">
    <property type="entry name" value="FAD_FR"/>
    <property type="match status" value="1"/>
</dbReference>
<keyword evidence="5" id="KW-1003">Cell membrane</keyword>
<dbReference type="PANTHER" id="PTHR32361">
    <property type="entry name" value="FERRIC/CUPRIC REDUCTASE TRANSMEMBRANE COMPONENT"/>
    <property type="match status" value="1"/>
</dbReference>
<evidence type="ECO:0000256" key="7">
    <source>
        <dbReference type="ARBA" id="ARBA00023002"/>
    </source>
</evidence>
<sequence length="371" mass="41414">MRSSRETSYEFFKASHFVAAFIFALFFFWHCDFRLSSWDYFIAAGIIYALCFLYSQIRMYVEYGINHRARLSLMPNDFIKVTIRGNFMWKPGQHIFIRFLGHGLHSLTTHPFTICSLPTLSNEDGLREMAFYIRARGGYTARLQQYTEAHPNASLGVLLDGPYGGIHHEKLNVCNRLLIITGGSGAGFALPLIEHFLILSTASQRHHEMPKSMTVVIVTRHSRTKIWFEESLNDLISQYPALSSSTNKLEISIHLTNDNDFDAGTNSSSSPSTLESKEVLETSNPIPPGKGIHLSPSLGRPNLSDLINKEISTPSTVTEQHQSLGIFVCGPPGMQQDARVAAGKAQVQILGKGAHTDGGVQEVYLHLEHFS</sequence>
<name>A0A0G2GKH7_PHACM</name>
<dbReference type="CDD" id="cd06186">
    <property type="entry name" value="NOX_Duox_like_FAD_NADP"/>
    <property type="match status" value="1"/>
</dbReference>
<feature type="transmembrane region" description="Helical" evidence="10">
    <location>
        <begin position="12"/>
        <end position="29"/>
    </location>
</feature>
<comment type="similarity">
    <text evidence="2">Belongs to the ferric reductase (FRE) family.</text>
</comment>
<evidence type="ECO:0000256" key="3">
    <source>
        <dbReference type="ARBA" id="ARBA00012668"/>
    </source>
</evidence>
<dbReference type="Pfam" id="PF08022">
    <property type="entry name" value="FAD_binding_8"/>
    <property type="match status" value="1"/>
</dbReference>
<evidence type="ECO:0000256" key="9">
    <source>
        <dbReference type="SAM" id="MobiDB-lite"/>
    </source>
</evidence>
<evidence type="ECO:0000256" key="8">
    <source>
        <dbReference type="ARBA" id="ARBA00048483"/>
    </source>
</evidence>
<keyword evidence="13" id="KW-1185">Reference proteome</keyword>
<evidence type="ECO:0000313" key="12">
    <source>
        <dbReference type="EMBL" id="KKY17410.1"/>
    </source>
</evidence>
<dbReference type="SUPFAM" id="SSF52343">
    <property type="entry name" value="Ferredoxin reductase-like, C-terminal NADP-linked domain"/>
    <property type="match status" value="1"/>
</dbReference>
<evidence type="ECO:0000256" key="6">
    <source>
        <dbReference type="ARBA" id="ARBA00022982"/>
    </source>
</evidence>
<dbReference type="EC" id="1.16.1.9" evidence="3"/>
<keyword evidence="10" id="KW-0472">Membrane</keyword>
<dbReference type="GO" id="GO:0006826">
    <property type="term" value="P:iron ion transport"/>
    <property type="evidence" value="ECO:0007669"/>
    <property type="project" value="TreeGrafter"/>
</dbReference>
<protein>
    <recommendedName>
        <fullName evidence="3">ferric-chelate reductase (NADPH)</fullName>
        <ecNumber evidence="3">1.16.1.9</ecNumber>
    </recommendedName>
</protein>
<evidence type="ECO:0000256" key="1">
    <source>
        <dbReference type="ARBA" id="ARBA00004651"/>
    </source>
</evidence>
<dbReference type="EMBL" id="LCWF01000146">
    <property type="protein sequence ID" value="KKY17410.1"/>
    <property type="molecule type" value="Genomic_DNA"/>
</dbReference>
<comment type="caution">
    <text evidence="12">The sequence shown here is derived from an EMBL/GenBank/DDBJ whole genome shotgun (WGS) entry which is preliminary data.</text>
</comment>
<reference evidence="12 13" key="2">
    <citation type="submission" date="2015-05" db="EMBL/GenBank/DDBJ databases">
        <authorList>
            <person name="Morales-Cruz A."/>
            <person name="Amrine K.C."/>
            <person name="Cantu D."/>
        </authorList>
    </citation>
    <scope>NUCLEOTIDE SEQUENCE [LARGE SCALE GENOMIC DNA]</scope>
    <source>
        <strain evidence="12">UCRPC4</strain>
    </source>
</reference>
<dbReference type="GO" id="GO:0005886">
    <property type="term" value="C:plasma membrane"/>
    <property type="evidence" value="ECO:0007669"/>
    <property type="project" value="UniProtKB-SubCell"/>
</dbReference>
<keyword evidence="10 12" id="KW-0812">Transmembrane</keyword>
<comment type="subcellular location">
    <subcellularLocation>
        <location evidence="1">Cell membrane</location>
        <topology evidence="1">Multi-pass membrane protein</topology>
    </subcellularLocation>
</comment>
<dbReference type="InterPro" id="IPR017927">
    <property type="entry name" value="FAD-bd_FR_type"/>
</dbReference>
<keyword evidence="10" id="KW-1133">Transmembrane helix</keyword>
<accession>A0A0G2GKH7</accession>
<dbReference type="GO" id="GO:0052851">
    <property type="term" value="F:ferric-chelate reductase (NADPH) activity"/>
    <property type="evidence" value="ECO:0007669"/>
    <property type="project" value="UniProtKB-EC"/>
</dbReference>
<keyword evidence="4" id="KW-0813">Transport</keyword>
<organism evidence="12 13">
    <name type="scientific">Phaeomoniella chlamydospora</name>
    <name type="common">Phaeoacremonium chlamydosporum</name>
    <dbReference type="NCBI Taxonomy" id="158046"/>
    <lineage>
        <taxon>Eukaryota</taxon>
        <taxon>Fungi</taxon>
        <taxon>Dikarya</taxon>
        <taxon>Ascomycota</taxon>
        <taxon>Pezizomycotina</taxon>
        <taxon>Eurotiomycetes</taxon>
        <taxon>Chaetothyriomycetidae</taxon>
        <taxon>Phaeomoniellales</taxon>
        <taxon>Phaeomoniellaceae</taxon>
        <taxon>Phaeomoniella</taxon>
    </lineage>
</organism>
<dbReference type="InterPro" id="IPR013112">
    <property type="entry name" value="FAD-bd_8"/>
</dbReference>
<feature type="domain" description="FAD-binding FR-type" evidence="11">
    <location>
        <begin position="58"/>
        <end position="169"/>
    </location>
</feature>
<feature type="region of interest" description="Disordered" evidence="9">
    <location>
        <begin position="260"/>
        <end position="298"/>
    </location>
</feature>
<dbReference type="InterPro" id="IPR017938">
    <property type="entry name" value="Riboflavin_synthase-like_b-brl"/>
</dbReference>
<dbReference type="SUPFAM" id="SSF63380">
    <property type="entry name" value="Riboflavin synthase domain-like"/>
    <property type="match status" value="1"/>
</dbReference>
<proteinExistence type="inferred from homology"/>
<reference evidence="12 13" key="1">
    <citation type="submission" date="2015-05" db="EMBL/GenBank/DDBJ databases">
        <title>Distinctive expansion of gene families associated with plant cell wall degradation and secondary metabolism in the genomes of grapevine trunk pathogens.</title>
        <authorList>
            <person name="Lawrence D.P."/>
            <person name="Travadon R."/>
            <person name="Rolshausen P.E."/>
            <person name="Baumgartner K."/>
        </authorList>
    </citation>
    <scope>NUCLEOTIDE SEQUENCE [LARGE SCALE GENOMIC DNA]</scope>
    <source>
        <strain evidence="12">UCRPC4</strain>
    </source>
</reference>
<evidence type="ECO:0000256" key="10">
    <source>
        <dbReference type="SAM" id="Phobius"/>
    </source>
</evidence>
<dbReference type="InterPro" id="IPR013121">
    <property type="entry name" value="Fe_red_NAD-bd_6"/>
</dbReference>
<dbReference type="InterPro" id="IPR051410">
    <property type="entry name" value="Ferric/Cupric_Reductase"/>
</dbReference>
<dbReference type="PANTHER" id="PTHR32361:SF23">
    <property type="entry name" value="FERRIC-CHELATE REDUCTASE"/>
    <property type="match status" value="1"/>
</dbReference>
<keyword evidence="6" id="KW-0249">Electron transport</keyword>
<evidence type="ECO:0000256" key="2">
    <source>
        <dbReference type="ARBA" id="ARBA00006278"/>
    </source>
</evidence>
<evidence type="ECO:0000313" key="13">
    <source>
        <dbReference type="Proteomes" id="UP000053317"/>
    </source>
</evidence>
<dbReference type="OrthoDB" id="17725at2759"/>
<evidence type="ECO:0000256" key="4">
    <source>
        <dbReference type="ARBA" id="ARBA00022448"/>
    </source>
</evidence>
<dbReference type="GO" id="GO:0006879">
    <property type="term" value="P:intracellular iron ion homeostasis"/>
    <property type="evidence" value="ECO:0007669"/>
    <property type="project" value="TreeGrafter"/>
</dbReference>
<evidence type="ECO:0000256" key="5">
    <source>
        <dbReference type="ARBA" id="ARBA00022475"/>
    </source>
</evidence>
<dbReference type="InterPro" id="IPR039261">
    <property type="entry name" value="FNR_nucleotide-bd"/>
</dbReference>
<dbReference type="GO" id="GO:0015677">
    <property type="term" value="P:copper ion import"/>
    <property type="evidence" value="ECO:0007669"/>
    <property type="project" value="TreeGrafter"/>
</dbReference>
<gene>
    <name evidence="12" type="ORF">UCRPC4_g05552</name>
</gene>
<dbReference type="Proteomes" id="UP000053317">
    <property type="component" value="Unassembled WGS sequence"/>
</dbReference>
<feature type="transmembrane region" description="Helical" evidence="10">
    <location>
        <begin position="41"/>
        <end position="61"/>
    </location>
</feature>
<dbReference type="AlphaFoldDB" id="A0A0G2GKH7"/>
<keyword evidence="7" id="KW-0560">Oxidoreductase</keyword>
<comment type="catalytic activity">
    <reaction evidence="8">
        <text>2 a Fe(II)-siderophore + NADP(+) + H(+) = 2 a Fe(III)-siderophore + NADPH</text>
        <dbReference type="Rhea" id="RHEA:28795"/>
        <dbReference type="Rhea" id="RHEA-COMP:11342"/>
        <dbReference type="Rhea" id="RHEA-COMP:11344"/>
        <dbReference type="ChEBI" id="CHEBI:15378"/>
        <dbReference type="ChEBI" id="CHEBI:29033"/>
        <dbReference type="ChEBI" id="CHEBI:29034"/>
        <dbReference type="ChEBI" id="CHEBI:57783"/>
        <dbReference type="ChEBI" id="CHEBI:58349"/>
        <dbReference type="EC" id="1.16.1.9"/>
    </reaction>
</comment>
<evidence type="ECO:0000259" key="11">
    <source>
        <dbReference type="PROSITE" id="PS51384"/>
    </source>
</evidence>
<dbReference type="Pfam" id="PF08030">
    <property type="entry name" value="NAD_binding_6"/>
    <property type="match status" value="1"/>
</dbReference>